<evidence type="ECO:0000313" key="2">
    <source>
        <dbReference type="Proteomes" id="UP001202328"/>
    </source>
</evidence>
<gene>
    <name evidence="1" type="ORF">MKW98_029521</name>
</gene>
<name>A0AAD4SHI8_9MAGN</name>
<comment type="caution">
    <text evidence="1">The sequence shown here is derived from an EMBL/GenBank/DDBJ whole genome shotgun (WGS) entry which is preliminary data.</text>
</comment>
<accession>A0AAD4SHI8</accession>
<proteinExistence type="predicted"/>
<reference evidence="1" key="1">
    <citation type="submission" date="2022-04" db="EMBL/GenBank/DDBJ databases">
        <title>A functionally conserved STORR gene fusion in Papaver species that diverged 16.8 million years ago.</title>
        <authorList>
            <person name="Catania T."/>
        </authorList>
    </citation>
    <scope>NUCLEOTIDE SEQUENCE</scope>
    <source>
        <strain evidence="1">S-188037</strain>
    </source>
</reference>
<sequence length="145" mass="16610">MEESGPVNRCRCWGYFWRHMLDVIKIIFQVHLEPTSPWELLHKEMYGSPKYTGMMQALKTFLDKKVYRLRSFLMLDCSSALMRPLNAGPCGSSNQGSKLTSESLFSFQLFVCGFASGTCAKVVYHLMWSRRGSRLQGFLGTQFMG</sequence>
<dbReference type="AlphaFoldDB" id="A0AAD4SHI8"/>
<dbReference type="Proteomes" id="UP001202328">
    <property type="component" value="Unassembled WGS sequence"/>
</dbReference>
<dbReference type="EMBL" id="JAJJMB010010520">
    <property type="protein sequence ID" value="KAI3908220.1"/>
    <property type="molecule type" value="Genomic_DNA"/>
</dbReference>
<organism evidence="1 2">
    <name type="scientific">Papaver atlanticum</name>
    <dbReference type="NCBI Taxonomy" id="357466"/>
    <lineage>
        <taxon>Eukaryota</taxon>
        <taxon>Viridiplantae</taxon>
        <taxon>Streptophyta</taxon>
        <taxon>Embryophyta</taxon>
        <taxon>Tracheophyta</taxon>
        <taxon>Spermatophyta</taxon>
        <taxon>Magnoliopsida</taxon>
        <taxon>Ranunculales</taxon>
        <taxon>Papaveraceae</taxon>
        <taxon>Papaveroideae</taxon>
        <taxon>Papaver</taxon>
    </lineage>
</organism>
<evidence type="ECO:0000313" key="1">
    <source>
        <dbReference type="EMBL" id="KAI3908220.1"/>
    </source>
</evidence>
<keyword evidence="2" id="KW-1185">Reference proteome</keyword>
<protein>
    <submittedName>
        <fullName evidence="1">Uncharacterized protein</fullName>
    </submittedName>
</protein>